<feature type="transmembrane region" description="Helical" evidence="8">
    <location>
        <begin position="400"/>
        <end position="419"/>
    </location>
</feature>
<feature type="transmembrane region" description="Helical" evidence="8">
    <location>
        <begin position="245"/>
        <end position="267"/>
    </location>
</feature>
<dbReference type="PANTHER" id="PTHR23514:SF3">
    <property type="entry name" value="BYPASS OF STOP CODON PROTEIN 6"/>
    <property type="match status" value="1"/>
</dbReference>
<evidence type="ECO:0000256" key="3">
    <source>
        <dbReference type="ARBA" id="ARBA00022448"/>
    </source>
</evidence>
<evidence type="ECO:0000313" key="10">
    <source>
        <dbReference type="Proteomes" id="UP000245464"/>
    </source>
</evidence>
<feature type="transmembrane region" description="Helical" evidence="8">
    <location>
        <begin position="366"/>
        <end position="393"/>
    </location>
</feature>
<evidence type="ECO:0000256" key="2">
    <source>
        <dbReference type="ARBA" id="ARBA00008335"/>
    </source>
</evidence>
<feature type="transmembrane region" description="Helical" evidence="8">
    <location>
        <begin position="195"/>
        <end position="214"/>
    </location>
</feature>
<dbReference type="GO" id="GO:0012505">
    <property type="term" value="C:endomembrane system"/>
    <property type="evidence" value="ECO:0007669"/>
    <property type="project" value="UniProtKB-SubCell"/>
</dbReference>
<comment type="subcellular location">
    <subcellularLocation>
        <location evidence="1">Endomembrane system</location>
        <topology evidence="1">Multi-pass membrane protein</topology>
    </subcellularLocation>
</comment>
<feature type="transmembrane region" description="Helical" evidence="8">
    <location>
        <begin position="287"/>
        <end position="303"/>
    </location>
</feature>
<dbReference type="AlphaFoldDB" id="A0A2W1HD01"/>
<reference evidence="9 10" key="1">
    <citation type="journal article" date="2018" name="BMC Genomics">
        <title>Comparative genomics of the wheat fungal pathogen Pyrenophora tritici-repentis reveals chromosomal variations and genome plasticity.</title>
        <authorList>
            <person name="Moolhuijzen P."/>
            <person name="See P.T."/>
            <person name="Hane J.K."/>
            <person name="Shi G."/>
            <person name="Liu Z."/>
            <person name="Oliver R.P."/>
            <person name="Moffat C.S."/>
        </authorList>
    </citation>
    <scope>NUCLEOTIDE SEQUENCE [LARGE SCALE GENOMIC DNA]</scope>
    <source>
        <strain evidence="9">M4</strain>
    </source>
</reference>
<feature type="compositionally biased region" description="Polar residues" evidence="7">
    <location>
        <begin position="17"/>
        <end position="36"/>
    </location>
</feature>
<dbReference type="GO" id="GO:0016020">
    <property type="term" value="C:membrane"/>
    <property type="evidence" value="ECO:0007669"/>
    <property type="project" value="TreeGrafter"/>
</dbReference>
<dbReference type="SUPFAM" id="SSF103473">
    <property type="entry name" value="MFS general substrate transporter"/>
    <property type="match status" value="1"/>
</dbReference>
<evidence type="ECO:0000256" key="1">
    <source>
        <dbReference type="ARBA" id="ARBA00004127"/>
    </source>
</evidence>
<proteinExistence type="inferred from homology"/>
<feature type="compositionally biased region" description="Polar residues" evidence="7">
    <location>
        <begin position="1"/>
        <end position="10"/>
    </location>
</feature>
<dbReference type="InterPro" id="IPR051788">
    <property type="entry name" value="MFS_Transporter"/>
</dbReference>
<feature type="transmembrane region" description="Helical" evidence="8">
    <location>
        <begin position="315"/>
        <end position="346"/>
    </location>
</feature>
<dbReference type="InterPro" id="IPR036259">
    <property type="entry name" value="MFS_trans_sf"/>
</dbReference>
<dbReference type="InterPro" id="IPR020846">
    <property type="entry name" value="MFS_dom"/>
</dbReference>
<feature type="transmembrane region" description="Helical" evidence="8">
    <location>
        <begin position="76"/>
        <end position="95"/>
    </location>
</feature>
<dbReference type="PROSITE" id="PS50850">
    <property type="entry name" value="MFS"/>
    <property type="match status" value="1"/>
</dbReference>
<feature type="transmembrane region" description="Helical" evidence="8">
    <location>
        <begin position="43"/>
        <end position="64"/>
    </location>
</feature>
<feature type="transmembrane region" description="Helical" evidence="8">
    <location>
        <begin position="107"/>
        <end position="124"/>
    </location>
</feature>
<dbReference type="KEGG" id="ptrr:6349720"/>
<dbReference type="Gene3D" id="1.20.1250.20">
    <property type="entry name" value="MFS general substrate transporter like domains"/>
    <property type="match status" value="2"/>
</dbReference>
<sequence>MSRRPNTSEGSPLLNGDTETVPTQQDSLQRSPSNMPPSQTFKIAAAMYSFITLGLFNSSLGAVLPLLSRHYSLTDLHVSSIFLVGPLGYVLAAQCSDTIHYRFGQRGIAVAGPVFQILSTTFAAAHPAFGWVLCAFAAQGLGTGLLDGSWCAWAGSMERANTVSGLLHGSYSVGGAVGPFLVTLLASGGRAWWEWYYILAGASTLSFIVLVAAFRHEDATAYRQSKRSSVVGVEIDAKAMFRHRATWFCAAYFLTYVGTETAISGWVVSFMWRYRHSSLTQSGLTSSGYWIGMAVGRLTLGFATDRIGVRRATMLYFCVAIALEALFAVVASSAVSVVIMVMLGFIMGPLFPSGVVVLTRLLPGELHVAAVSFVASLGQVGGALLPFAIGAVVDGLGIGVFRFAILVQTILSLFIWIAFARLRPALQPVHTARLED</sequence>
<dbReference type="Pfam" id="PF07690">
    <property type="entry name" value="MFS_1"/>
    <property type="match status" value="1"/>
</dbReference>
<feature type="transmembrane region" description="Helical" evidence="8">
    <location>
        <begin position="130"/>
        <end position="153"/>
    </location>
</feature>
<keyword evidence="6 8" id="KW-0472">Membrane</keyword>
<accession>A0A2W1HD01</accession>
<dbReference type="FunFam" id="1.20.1250.20:FF:000286">
    <property type="entry name" value="MFS efflux transporter"/>
    <property type="match status" value="1"/>
</dbReference>
<evidence type="ECO:0000313" key="9">
    <source>
        <dbReference type="EMBL" id="KAF7575859.1"/>
    </source>
</evidence>
<dbReference type="InterPro" id="IPR011701">
    <property type="entry name" value="MFS"/>
</dbReference>
<dbReference type="RefSeq" id="XP_001941736.1">
    <property type="nucleotide sequence ID" value="XM_001941701.1"/>
</dbReference>
<evidence type="ECO:0000256" key="6">
    <source>
        <dbReference type="ARBA" id="ARBA00023136"/>
    </source>
</evidence>
<evidence type="ECO:0000256" key="7">
    <source>
        <dbReference type="SAM" id="MobiDB-lite"/>
    </source>
</evidence>
<keyword evidence="3" id="KW-0813">Transport</keyword>
<dbReference type="GeneID" id="6349720"/>
<dbReference type="GO" id="GO:0022857">
    <property type="term" value="F:transmembrane transporter activity"/>
    <property type="evidence" value="ECO:0007669"/>
    <property type="project" value="InterPro"/>
</dbReference>
<feature type="region of interest" description="Disordered" evidence="7">
    <location>
        <begin position="1"/>
        <end position="36"/>
    </location>
</feature>
<dbReference type="PANTHER" id="PTHR23514">
    <property type="entry name" value="BYPASS OF STOP CODON PROTEIN 6"/>
    <property type="match status" value="1"/>
</dbReference>
<dbReference type="EMBL" id="NQIK02000001">
    <property type="protein sequence ID" value="KAF7575859.1"/>
    <property type="molecule type" value="Genomic_DNA"/>
</dbReference>
<evidence type="ECO:0000256" key="4">
    <source>
        <dbReference type="ARBA" id="ARBA00022692"/>
    </source>
</evidence>
<gene>
    <name evidence="9" type="ORF">PtrM4_000990</name>
</gene>
<dbReference type="Proteomes" id="UP000245464">
    <property type="component" value="Chromosome 1"/>
</dbReference>
<feature type="transmembrane region" description="Helical" evidence="8">
    <location>
        <begin position="165"/>
        <end position="189"/>
    </location>
</feature>
<comment type="caution">
    <text evidence="9">The sequence shown here is derived from an EMBL/GenBank/DDBJ whole genome shotgun (WGS) entry which is preliminary data.</text>
</comment>
<comment type="similarity">
    <text evidence="2">Belongs to the major facilitator superfamily.</text>
</comment>
<organism evidence="9 10">
    <name type="scientific">Pyrenophora tritici-repentis</name>
    <dbReference type="NCBI Taxonomy" id="45151"/>
    <lineage>
        <taxon>Eukaryota</taxon>
        <taxon>Fungi</taxon>
        <taxon>Dikarya</taxon>
        <taxon>Ascomycota</taxon>
        <taxon>Pezizomycotina</taxon>
        <taxon>Dothideomycetes</taxon>
        <taxon>Pleosporomycetidae</taxon>
        <taxon>Pleosporales</taxon>
        <taxon>Pleosporineae</taxon>
        <taxon>Pleosporaceae</taxon>
        <taxon>Pyrenophora</taxon>
    </lineage>
</organism>
<evidence type="ECO:0000256" key="5">
    <source>
        <dbReference type="ARBA" id="ARBA00022989"/>
    </source>
</evidence>
<protein>
    <submittedName>
        <fullName evidence="9">FucP, Fucose permease</fullName>
    </submittedName>
</protein>
<evidence type="ECO:0000256" key="8">
    <source>
        <dbReference type="SAM" id="Phobius"/>
    </source>
</evidence>
<dbReference type="OMA" id="WTWYSIL"/>
<keyword evidence="4 8" id="KW-0812">Transmembrane</keyword>
<keyword evidence="5 8" id="KW-1133">Transmembrane helix</keyword>
<name>A0A2W1HD01_9PLEO</name>